<feature type="compositionally biased region" description="Low complexity" evidence="1">
    <location>
        <begin position="356"/>
        <end position="374"/>
    </location>
</feature>
<accession>A0AAV9V328</accession>
<dbReference type="Proteomes" id="UP001375240">
    <property type="component" value="Unassembled WGS sequence"/>
</dbReference>
<feature type="compositionally biased region" description="Basic residues" evidence="1">
    <location>
        <begin position="736"/>
        <end position="750"/>
    </location>
</feature>
<dbReference type="AlphaFoldDB" id="A0AAV9V328"/>
<feature type="compositionally biased region" description="Acidic residues" evidence="1">
    <location>
        <begin position="312"/>
        <end position="335"/>
    </location>
</feature>
<feature type="compositionally biased region" description="Acidic residues" evidence="1">
    <location>
        <begin position="668"/>
        <end position="678"/>
    </location>
</feature>
<feature type="region of interest" description="Disordered" evidence="1">
    <location>
        <begin position="437"/>
        <end position="463"/>
    </location>
</feature>
<feature type="compositionally biased region" description="Basic and acidic residues" evidence="1">
    <location>
        <begin position="116"/>
        <end position="143"/>
    </location>
</feature>
<name>A0AAV9V328_9PEZI</name>
<sequence>MSIKAKDATTVETPATENVRLHIVPLTRESAKAILPAKYLPTVSFHGIDTFPEKNYGFVTVPRSEAEVLRRKYHGTVFRGVKMSVEEARPAKRAMTGTEDEGLHRRKKTCSRKSASGREEGVLRGFEIPDGRRVQRGWTKDTAQKQGKGKNAGTPECLFKTILPPAVASQYSETKSSKKDKGRTVKNQVIVKEFKNSTKFPAFLKMSSASTEASDRSAEFLEGVGWVNDAGQILESAPTKRRRIYVEEPVSEDEESSEGEGDDDDEDDEDDEDDDDDDEDDEEDDDDDDDDDDDSTSINNEMGDAPAHNADPELDSDEDASESGEDSDSSSEDESIYSRMSTSESGVEEISESESTRGSSSDSSVSGSSGSASTDDSESEPGQEEADDEEPAMENVQSAEPAAPQHSSNFTNLTNIFKPTLSLNTESKGQFKFFGDDFDDADAGEEPRTDEAAPAVPDDSLLYTPITPRVGRYRSGAPTPDTAIAPRFRDFLPFARDASIERDYFPTVTAGKSSADDTKKPHFGVKLLFPHTYDDTLHSMSIWGAVRLPKILTTGELAGKQYSAEKAPDNGTRDEDTEMAEAIQPAPEVLVPEKPAFTTKTKEISSSATQGPKTGAGSSIVGWAGKKKTFDDDDDFDMADASTSAPAKAKTGAGSGVTAWAGKKKTFDDDDEDAEEAASVDGGAASREADSAVEKSTRKGGREEPKETTMSVIQVWEKVFYENRGDWNRQWKRKKREVAKARRKKERAKRGWTAVSA</sequence>
<feature type="region of interest" description="Disordered" evidence="1">
    <location>
        <begin position="89"/>
        <end position="156"/>
    </location>
</feature>
<feature type="region of interest" description="Disordered" evidence="1">
    <location>
        <begin position="736"/>
        <end position="757"/>
    </location>
</feature>
<protein>
    <submittedName>
        <fullName evidence="2">Uncharacterized protein</fullName>
    </submittedName>
</protein>
<evidence type="ECO:0000313" key="3">
    <source>
        <dbReference type="Proteomes" id="UP001375240"/>
    </source>
</evidence>
<proteinExistence type="predicted"/>
<reference evidence="2 3" key="1">
    <citation type="submission" date="2019-10" db="EMBL/GenBank/DDBJ databases">
        <authorList>
            <person name="Palmer J.M."/>
        </authorList>
    </citation>
    <scope>NUCLEOTIDE SEQUENCE [LARGE SCALE GENOMIC DNA]</scope>
    <source>
        <strain evidence="2 3">TWF696</strain>
    </source>
</reference>
<feature type="compositionally biased region" description="Basic and acidic residues" evidence="1">
    <location>
        <begin position="687"/>
        <end position="707"/>
    </location>
</feature>
<feature type="region of interest" description="Disordered" evidence="1">
    <location>
        <begin position="243"/>
        <end position="412"/>
    </location>
</feature>
<comment type="caution">
    <text evidence="2">The sequence shown here is derived from an EMBL/GenBank/DDBJ whole genome shotgun (WGS) entry which is preliminary data.</text>
</comment>
<evidence type="ECO:0000256" key="1">
    <source>
        <dbReference type="SAM" id="MobiDB-lite"/>
    </source>
</evidence>
<evidence type="ECO:0000313" key="2">
    <source>
        <dbReference type="EMBL" id="KAK6353142.1"/>
    </source>
</evidence>
<feature type="region of interest" description="Disordered" evidence="1">
    <location>
        <begin position="642"/>
        <end position="709"/>
    </location>
</feature>
<gene>
    <name evidence="2" type="ORF">TWF696_005132</name>
</gene>
<organism evidence="2 3">
    <name type="scientific">Orbilia brochopaga</name>
    <dbReference type="NCBI Taxonomy" id="3140254"/>
    <lineage>
        <taxon>Eukaryota</taxon>
        <taxon>Fungi</taxon>
        <taxon>Dikarya</taxon>
        <taxon>Ascomycota</taxon>
        <taxon>Pezizomycotina</taxon>
        <taxon>Orbiliomycetes</taxon>
        <taxon>Orbiliales</taxon>
        <taxon>Orbiliaceae</taxon>
        <taxon>Orbilia</taxon>
    </lineage>
</organism>
<feature type="compositionally biased region" description="Acidic residues" evidence="1">
    <location>
        <begin position="249"/>
        <end position="295"/>
    </location>
</feature>
<keyword evidence="3" id="KW-1185">Reference proteome</keyword>
<dbReference type="EMBL" id="JAVHNQ010000003">
    <property type="protein sequence ID" value="KAK6353142.1"/>
    <property type="molecule type" value="Genomic_DNA"/>
</dbReference>
<feature type="compositionally biased region" description="Acidic residues" evidence="1">
    <location>
        <begin position="375"/>
        <end position="392"/>
    </location>
</feature>